<sequence>MNTDLALWALFAAIGLGTFALRVSFIQAYGRLRIPPLLSQALAYVPASVLAALVLPAVTHPGGEMALDPGNARLLAAALAVLVAWRTKSILLTLASGMGMLWLQQSLM</sequence>
<dbReference type="AlphaFoldDB" id="A0A653AY23"/>
<gene>
    <name evidence="1" type="ORF">POT9AD_0204</name>
</gene>
<organism evidence="1">
    <name type="scientific">Ectopseudomonas oleovorans</name>
    <name type="common">Pseudomonas oleovorans</name>
    <dbReference type="NCBI Taxonomy" id="301"/>
    <lineage>
        <taxon>Bacteria</taxon>
        <taxon>Pseudomonadati</taxon>
        <taxon>Pseudomonadota</taxon>
        <taxon>Gammaproteobacteria</taxon>
        <taxon>Pseudomonadales</taxon>
        <taxon>Pseudomonadaceae</taxon>
        <taxon>Ectopseudomonas</taxon>
    </lineage>
</organism>
<dbReference type="InterPro" id="IPR008407">
    <property type="entry name" value="Brnchd-chn_aa_trnsp_AzlD"/>
</dbReference>
<reference evidence="1" key="1">
    <citation type="submission" date="2018-11" db="EMBL/GenBank/DDBJ databases">
        <authorList>
            <consortium name="Genoscope - CEA"/>
            <person name="William W."/>
        </authorList>
    </citation>
    <scope>NUCLEOTIDE SEQUENCE [LARGE SCALE GENOMIC DNA]</scope>
    <source>
        <strain evidence="1">T9AD</strain>
    </source>
</reference>
<accession>A0A653AY23</accession>
<evidence type="ECO:0000313" key="1">
    <source>
        <dbReference type="EMBL" id="VDN61195.1"/>
    </source>
</evidence>
<name>A0A653AY23_ECTOL</name>
<dbReference type="EMBL" id="LR130779">
    <property type="protein sequence ID" value="VDN61195.1"/>
    <property type="molecule type" value="Genomic_DNA"/>
</dbReference>
<dbReference type="OrthoDB" id="6119856at2"/>
<dbReference type="Pfam" id="PF05437">
    <property type="entry name" value="AzlD"/>
    <property type="match status" value="1"/>
</dbReference>
<proteinExistence type="predicted"/>
<protein>
    <submittedName>
        <fullName evidence="1">Branched-chain amino acid ABC transporter</fullName>
    </submittedName>
</protein>